<dbReference type="SUPFAM" id="SSF48264">
    <property type="entry name" value="Cytochrome P450"/>
    <property type="match status" value="1"/>
</dbReference>
<dbReference type="PANTHER" id="PTHR46696">
    <property type="entry name" value="P450, PUTATIVE (EUROFUNG)-RELATED"/>
    <property type="match status" value="1"/>
</dbReference>
<name>A0ABV7YAB2_9ACTN</name>
<comment type="similarity">
    <text evidence="1">Belongs to the cytochrome P450 family.</text>
</comment>
<dbReference type="PANTHER" id="PTHR46696:SF1">
    <property type="entry name" value="CYTOCHROME P450 YJIB-RELATED"/>
    <property type="match status" value="1"/>
</dbReference>
<evidence type="ECO:0000313" key="2">
    <source>
        <dbReference type="EMBL" id="MFC3760930.1"/>
    </source>
</evidence>
<evidence type="ECO:0000256" key="1">
    <source>
        <dbReference type="ARBA" id="ARBA00010617"/>
    </source>
</evidence>
<protein>
    <submittedName>
        <fullName evidence="2">Cytochrome P450</fullName>
    </submittedName>
</protein>
<dbReference type="InterPro" id="IPR036396">
    <property type="entry name" value="Cyt_P450_sf"/>
</dbReference>
<gene>
    <name evidence="2" type="ORF">ACFOUW_08765</name>
</gene>
<comment type="caution">
    <text evidence="2">The sequence shown here is derived from an EMBL/GenBank/DDBJ whole genome shotgun (WGS) entry which is preliminary data.</text>
</comment>
<dbReference type="Proteomes" id="UP001595699">
    <property type="component" value="Unassembled WGS sequence"/>
</dbReference>
<dbReference type="InterPro" id="IPR002397">
    <property type="entry name" value="Cyt_P450_B"/>
</dbReference>
<dbReference type="PRINTS" id="PR00359">
    <property type="entry name" value="BP450"/>
</dbReference>
<dbReference type="RefSeq" id="WP_205117161.1">
    <property type="nucleotide sequence ID" value="NZ_JAFBCM010000001.1"/>
</dbReference>
<organism evidence="2 3">
    <name type="scientific">Tenggerimyces flavus</name>
    <dbReference type="NCBI Taxonomy" id="1708749"/>
    <lineage>
        <taxon>Bacteria</taxon>
        <taxon>Bacillati</taxon>
        <taxon>Actinomycetota</taxon>
        <taxon>Actinomycetes</taxon>
        <taxon>Propionibacteriales</taxon>
        <taxon>Nocardioidaceae</taxon>
        <taxon>Tenggerimyces</taxon>
    </lineage>
</organism>
<dbReference type="EMBL" id="JBHRZH010000006">
    <property type="protein sequence ID" value="MFC3760930.1"/>
    <property type="molecule type" value="Genomic_DNA"/>
</dbReference>
<evidence type="ECO:0000313" key="3">
    <source>
        <dbReference type="Proteomes" id="UP001595699"/>
    </source>
</evidence>
<keyword evidence="3" id="KW-1185">Reference proteome</keyword>
<reference evidence="3" key="1">
    <citation type="journal article" date="2019" name="Int. J. Syst. Evol. Microbiol.">
        <title>The Global Catalogue of Microorganisms (GCM) 10K type strain sequencing project: providing services to taxonomists for standard genome sequencing and annotation.</title>
        <authorList>
            <consortium name="The Broad Institute Genomics Platform"/>
            <consortium name="The Broad Institute Genome Sequencing Center for Infectious Disease"/>
            <person name="Wu L."/>
            <person name="Ma J."/>
        </authorList>
    </citation>
    <scope>NUCLEOTIDE SEQUENCE [LARGE SCALE GENOMIC DNA]</scope>
    <source>
        <strain evidence="3">CGMCC 4.7241</strain>
    </source>
</reference>
<accession>A0ABV7YAB2</accession>
<dbReference type="Gene3D" id="1.10.630.10">
    <property type="entry name" value="Cytochrome P450"/>
    <property type="match status" value="1"/>
</dbReference>
<sequence>MPADVAFAITQLSSHDGPTYVPSHDAWFFSRYADVVAGLRAFRTQHLSSDLAAQAFVRFDTAALRNRVRHACEHALERVRNEHRLDVVRDYAAAVTSTVVPELFGISLPDRERFLQWCKAIHRTRQQIDGTRSIERVGAEAARELADYLLRLIADRRTEPRDDLLGALVAAAGDSGTDDIVDCVVSLAIAGTETTTDLLGLGVLALLESPEQFHLLRGSPDLAPAAVEELLRYCGPVRLTPRRAPSTMVVAGAQVAEGQLVMLGLAAANRDPAVFSAPDELDLMRTDNRHLTFGLGGLDRLGAPLVRLQAEIALQTLLRRLPYLELADNDHRYQDVPTLRGLRALPVVF</sequence>
<dbReference type="Pfam" id="PF00067">
    <property type="entry name" value="p450"/>
    <property type="match status" value="1"/>
</dbReference>
<proteinExistence type="inferred from homology"/>
<dbReference type="InterPro" id="IPR001128">
    <property type="entry name" value="Cyt_P450"/>
</dbReference>